<name>A0A5C7W5K3_AQUAC</name>
<dbReference type="EMBL" id="SSFO01000176">
    <property type="protein sequence ID" value="TXI31764.1"/>
    <property type="molecule type" value="Genomic_DNA"/>
</dbReference>
<dbReference type="Pfam" id="PF12616">
    <property type="entry name" value="DUF3775"/>
    <property type="match status" value="1"/>
</dbReference>
<evidence type="ECO:0000313" key="2">
    <source>
        <dbReference type="Proteomes" id="UP000321110"/>
    </source>
</evidence>
<dbReference type="InterPro" id="IPR022254">
    <property type="entry name" value="DUF3775"/>
</dbReference>
<organism evidence="1 2">
    <name type="scientific">Aquipseudomonas alcaligenes</name>
    <name type="common">Pseudomonas alcaligenes</name>
    <dbReference type="NCBI Taxonomy" id="43263"/>
    <lineage>
        <taxon>Bacteria</taxon>
        <taxon>Pseudomonadati</taxon>
        <taxon>Pseudomonadota</taxon>
        <taxon>Gammaproteobacteria</taxon>
        <taxon>Pseudomonadales</taxon>
        <taxon>Pseudomonadaceae</taxon>
        <taxon>Aquipseudomonas</taxon>
    </lineage>
</organism>
<gene>
    <name evidence="1" type="ORF">E6Q69_10575</name>
</gene>
<evidence type="ECO:0000313" key="1">
    <source>
        <dbReference type="EMBL" id="TXI31764.1"/>
    </source>
</evidence>
<accession>A0A5C7W5K3</accession>
<dbReference type="Proteomes" id="UP000321110">
    <property type="component" value="Unassembled WGS sequence"/>
</dbReference>
<dbReference type="AlphaFoldDB" id="A0A5C7W5K3"/>
<sequence>MKLKHITRAEIENLCRIADLAKHYPTNRSKQPPILPSILECPDMVTLDRAMTAGMPPARIALVRHIQNLSPEAMTELAVLCWLGRGDATLDLLRPHAEQTYSNTLPYYLADKPLLCEYLRAGFNKISHS</sequence>
<reference evidence="1 2" key="1">
    <citation type="submission" date="2018-09" db="EMBL/GenBank/DDBJ databases">
        <title>Metagenome Assembled Genomes from an Advanced Water Purification Facility.</title>
        <authorList>
            <person name="Stamps B.W."/>
            <person name="Spear J.R."/>
        </authorList>
    </citation>
    <scope>NUCLEOTIDE SEQUENCE [LARGE SCALE GENOMIC DNA]</scope>
    <source>
        <strain evidence="1">Bin_52_1</strain>
    </source>
</reference>
<comment type="caution">
    <text evidence="1">The sequence shown here is derived from an EMBL/GenBank/DDBJ whole genome shotgun (WGS) entry which is preliminary data.</text>
</comment>
<proteinExistence type="predicted"/>
<protein>
    <submittedName>
        <fullName evidence="1">DUF3775 domain-containing protein</fullName>
    </submittedName>
</protein>